<keyword evidence="2" id="KW-0808">Transferase</keyword>
<dbReference type="GeneID" id="84577225"/>
<evidence type="ECO:0000256" key="1">
    <source>
        <dbReference type="ARBA" id="ARBA00022676"/>
    </source>
</evidence>
<dbReference type="GO" id="GO:0008107">
    <property type="term" value="F:galactoside 2-alpha-L-fucosyltransferase activity"/>
    <property type="evidence" value="ECO:0007669"/>
    <property type="project" value="InterPro"/>
</dbReference>
<keyword evidence="4" id="KW-1185">Reference proteome</keyword>
<dbReference type="RefSeq" id="WP_006256522.1">
    <property type="nucleotide sequence ID" value="NZ_GG700643.1"/>
</dbReference>
<protein>
    <submittedName>
        <fullName evidence="3">Glycosyltransferase, family 11</fullName>
    </submittedName>
</protein>
<evidence type="ECO:0000313" key="3">
    <source>
        <dbReference type="EMBL" id="EEX70655.1"/>
    </source>
</evidence>
<dbReference type="PANTHER" id="PTHR11927">
    <property type="entry name" value="GALACTOSIDE 2-L-FUCOSYLTRANSFERASE"/>
    <property type="match status" value="1"/>
</dbReference>
<dbReference type="EMBL" id="ACIJ02000028">
    <property type="protein sequence ID" value="EEX70655.1"/>
    <property type="molecule type" value="Genomic_DNA"/>
</dbReference>
<dbReference type="GO" id="GO:0016020">
    <property type="term" value="C:membrane"/>
    <property type="evidence" value="ECO:0007669"/>
    <property type="project" value="InterPro"/>
</dbReference>
<sequence length="311" mass="37136">MISAYFSGRLGNQFFEYAYCRRLLECREGYKDSFLFNHRLVVSSGPEEDGFEDSLKYFNVKEYTTTEKNLVLSLGDWKQKFLYLAFQVISRVVNKPNVISWWFKKFRSNGLLFQQYSDNASDMPIPSNKNIVCYGKYENPKYFDAIRPILLKEFTPKYPERPENESLYKAIRNTNSVCIAVRRGDFLEDNFKNQFYVCNRDYFFKAIAEARKRIENPTFIFFSNDIEWVKQNIILEEPCYYESGEDPVWETIRLMYNCKHFIMSNSTFSWWAQYLSRNEKKVVIAPDRWSNNPEIEEHLLLDSFIKIPISK</sequence>
<dbReference type="GO" id="GO:0005975">
    <property type="term" value="P:carbohydrate metabolic process"/>
    <property type="evidence" value="ECO:0007669"/>
    <property type="project" value="InterPro"/>
</dbReference>
<name>C9LKD3_9BACT</name>
<accession>C9LKD3</accession>
<dbReference type="OrthoDB" id="9794601at2"/>
<evidence type="ECO:0000313" key="4">
    <source>
        <dbReference type="Proteomes" id="UP000003460"/>
    </source>
</evidence>
<dbReference type="Proteomes" id="UP000003460">
    <property type="component" value="Unassembled WGS sequence"/>
</dbReference>
<organism evidence="3 4">
    <name type="scientific">Alloprevotella tannerae ATCC 51259</name>
    <dbReference type="NCBI Taxonomy" id="626522"/>
    <lineage>
        <taxon>Bacteria</taxon>
        <taxon>Pseudomonadati</taxon>
        <taxon>Bacteroidota</taxon>
        <taxon>Bacteroidia</taxon>
        <taxon>Bacteroidales</taxon>
        <taxon>Prevotellaceae</taxon>
        <taxon>Alloprevotella</taxon>
    </lineage>
</organism>
<dbReference type="Pfam" id="PF01531">
    <property type="entry name" value="Glyco_transf_11"/>
    <property type="match status" value="1"/>
</dbReference>
<dbReference type="CDD" id="cd11301">
    <property type="entry name" value="Fut1_Fut2_like"/>
    <property type="match status" value="1"/>
</dbReference>
<dbReference type="STRING" id="626522.GCWU000325_02698"/>
<reference evidence="3" key="1">
    <citation type="submission" date="2009-09" db="EMBL/GenBank/DDBJ databases">
        <authorList>
            <person name="Weinstock G."/>
            <person name="Sodergren E."/>
            <person name="Clifton S."/>
            <person name="Fulton L."/>
            <person name="Fulton B."/>
            <person name="Courtney L."/>
            <person name="Fronick C."/>
            <person name="Harrison M."/>
            <person name="Strong C."/>
            <person name="Farmer C."/>
            <person name="Delahaunty K."/>
            <person name="Markovic C."/>
            <person name="Hall O."/>
            <person name="Minx P."/>
            <person name="Tomlinson C."/>
            <person name="Mitreva M."/>
            <person name="Nelson J."/>
            <person name="Hou S."/>
            <person name="Wollam A."/>
            <person name="Pepin K.H."/>
            <person name="Johnson M."/>
            <person name="Bhonagiri V."/>
            <person name="Nash W.E."/>
            <person name="Warren W."/>
            <person name="Chinwalla A."/>
            <person name="Mardis E.R."/>
            <person name="Wilson R.K."/>
        </authorList>
    </citation>
    <scope>NUCLEOTIDE SEQUENCE [LARGE SCALE GENOMIC DNA]</scope>
    <source>
        <strain evidence="3">ATCC 51259</strain>
    </source>
</reference>
<dbReference type="eggNOG" id="ENOG502ZC3Y">
    <property type="taxonomic scope" value="Bacteria"/>
</dbReference>
<dbReference type="InterPro" id="IPR002516">
    <property type="entry name" value="Glyco_trans_11"/>
</dbReference>
<evidence type="ECO:0000256" key="2">
    <source>
        <dbReference type="ARBA" id="ARBA00022679"/>
    </source>
</evidence>
<keyword evidence="1" id="KW-0328">Glycosyltransferase</keyword>
<proteinExistence type="predicted"/>
<comment type="caution">
    <text evidence="3">The sequence shown here is derived from an EMBL/GenBank/DDBJ whole genome shotgun (WGS) entry which is preliminary data.</text>
</comment>
<dbReference type="PANTHER" id="PTHR11927:SF9">
    <property type="entry name" value="L-FUCOSYLTRANSFERASE"/>
    <property type="match status" value="1"/>
</dbReference>
<gene>
    <name evidence="3" type="ORF">GCWU000325_02698</name>
</gene>
<dbReference type="HOGENOM" id="CLU_043399_3_0_10"/>
<dbReference type="AlphaFoldDB" id="C9LKD3"/>